<dbReference type="RefSeq" id="WP_311020314.1">
    <property type="nucleotide sequence ID" value="NZ_JAUHGG010000003.1"/>
</dbReference>
<dbReference type="Proteomes" id="UP001253193">
    <property type="component" value="Unassembled WGS sequence"/>
</dbReference>
<gene>
    <name evidence="1" type="ORF">QX249_12215</name>
</gene>
<reference evidence="1" key="1">
    <citation type="submission" date="2023-06" db="EMBL/GenBank/DDBJ databases">
        <title>Genomic Diversity of Vibrio spp. and Metagenomic Analysis of Pathogens in Florida Gulf Coastal Waters Following Hurricane Ian.</title>
        <authorList>
            <person name="Brumfield K.D."/>
        </authorList>
    </citation>
    <scope>NUCLEOTIDE SEQUENCE</scope>
    <source>
        <strain evidence="1">WBS2B-138</strain>
    </source>
</reference>
<dbReference type="AlphaFoldDB" id="A0AAW8PYS2"/>
<organism evidence="1 2">
    <name type="scientific">Vibrio parahaemolyticus</name>
    <dbReference type="NCBI Taxonomy" id="670"/>
    <lineage>
        <taxon>Bacteria</taxon>
        <taxon>Pseudomonadati</taxon>
        <taxon>Pseudomonadota</taxon>
        <taxon>Gammaproteobacteria</taxon>
        <taxon>Vibrionales</taxon>
        <taxon>Vibrionaceae</taxon>
        <taxon>Vibrio</taxon>
    </lineage>
</organism>
<dbReference type="EMBL" id="JAUHGG010000003">
    <property type="protein sequence ID" value="MDS1821427.1"/>
    <property type="molecule type" value="Genomic_DNA"/>
</dbReference>
<sequence length="122" mass="13238">MPVILDTESGLTNKHKKAAIEESLKGKPYLVDFTNTESGSIVTFSFSNGGEYSCNRVAGTWVNELNKSIGGKMKVVVAGKVFDVGERFGDNLYGSRNDVCVQKSLGSYSMPDSFKITVSIEN</sequence>
<protein>
    <submittedName>
        <fullName evidence="1">Uncharacterized protein</fullName>
    </submittedName>
</protein>
<accession>A0AAW8PYS2</accession>
<evidence type="ECO:0000313" key="1">
    <source>
        <dbReference type="EMBL" id="MDS1821427.1"/>
    </source>
</evidence>
<evidence type="ECO:0000313" key="2">
    <source>
        <dbReference type="Proteomes" id="UP001253193"/>
    </source>
</evidence>
<proteinExistence type="predicted"/>
<name>A0AAW8PYS2_VIBPH</name>
<comment type="caution">
    <text evidence="1">The sequence shown here is derived from an EMBL/GenBank/DDBJ whole genome shotgun (WGS) entry which is preliminary data.</text>
</comment>